<feature type="transmembrane region" description="Helical" evidence="9">
    <location>
        <begin position="40"/>
        <end position="58"/>
    </location>
</feature>
<keyword evidence="3 9" id="KW-0812">Transmembrane</keyword>
<dbReference type="GO" id="GO:0030322">
    <property type="term" value="P:stabilization of membrane potential"/>
    <property type="evidence" value="ECO:0007669"/>
    <property type="project" value="TreeGrafter"/>
</dbReference>
<evidence type="ECO:0000256" key="6">
    <source>
        <dbReference type="ARBA" id="ARBA00023136"/>
    </source>
</evidence>
<dbReference type="EMBL" id="GIBP01006487">
    <property type="protein sequence ID" value="NDV35456.1"/>
    <property type="molecule type" value="Transcribed_RNA"/>
</dbReference>
<dbReference type="GO" id="GO:0015271">
    <property type="term" value="F:outward rectifier potassium channel activity"/>
    <property type="evidence" value="ECO:0007669"/>
    <property type="project" value="TreeGrafter"/>
</dbReference>
<accession>A0A6B2LEJ7</accession>
<feature type="signal peptide" evidence="10">
    <location>
        <begin position="1"/>
        <end position="16"/>
    </location>
</feature>
<evidence type="ECO:0000256" key="8">
    <source>
        <dbReference type="SAM" id="MobiDB-lite"/>
    </source>
</evidence>
<dbReference type="AlphaFoldDB" id="A0A6B2LEJ7"/>
<feature type="transmembrane region" description="Helical" evidence="9">
    <location>
        <begin position="79"/>
        <end position="97"/>
    </location>
</feature>
<dbReference type="InterPro" id="IPR003280">
    <property type="entry name" value="2pore_dom_K_chnl"/>
</dbReference>
<keyword evidence="7" id="KW-0407">Ion channel</keyword>
<sequence>MLFCMLSTFFAQEVAACCTSIPKSLQKKSLLFNFLSKFQIFLMFLSYVMVIAIGGIIFQSFGYSKTPTNEVVHWDFSEAFYFCWVTAATIGYGDFTIQSTSGRQWVNLFSIFGIAMLSLVLTQITSIKAYADKKIEEMRRKKEVPTLHPQITNLAPTLPPEMEDFLYATLDQLSDFDPAEQTHFLDIFQKLTTLNKDTTLKPHKDQEEDKEQEDQIELQLIK</sequence>
<keyword evidence="10" id="KW-0732">Signal</keyword>
<dbReference type="SUPFAM" id="SSF81324">
    <property type="entry name" value="Voltage-gated potassium channels"/>
    <property type="match status" value="1"/>
</dbReference>
<evidence type="ECO:0000256" key="7">
    <source>
        <dbReference type="ARBA" id="ARBA00023303"/>
    </source>
</evidence>
<dbReference type="Gene3D" id="1.10.287.70">
    <property type="match status" value="1"/>
</dbReference>
<evidence type="ECO:0000256" key="2">
    <source>
        <dbReference type="ARBA" id="ARBA00022448"/>
    </source>
</evidence>
<evidence type="ECO:0000256" key="10">
    <source>
        <dbReference type="SAM" id="SignalP"/>
    </source>
</evidence>
<feature type="domain" description="Potassium channel" evidence="11">
    <location>
        <begin position="50"/>
        <end position="126"/>
    </location>
</feature>
<dbReference type="InterPro" id="IPR013099">
    <property type="entry name" value="K_chnl_dom"/>
</dbReference>
<dbReference type="PANTHER" id="PTHR11003:SF291">
    <property type="entry name" value="IP11374P"/>
    <property type="match status" value="1"/>
</dbReference>
<keyword evidence="4 9" id="KW-1133">Transmembrane helix</keyword>
<evidence type="ECO:0000259" key="11">
    <source>
        <dbReference type="Pfam" id="PF07885"/>
    </source>
</evidence>
<evidence type="ECO:0000313" key="12">
    <source>
        <dbReference type="EMBL" id="NDV35456.1"/>
    </source>
</evidence>
<dbReference type="GO" id="GO:0022841">
    <property type="term" value="F:potassium ion leak channel activity"/>
    <property type="evidence" value="ECO:0007669"/>
    <property type="project" value="TreeGrafter"/>
</dbReference>
<dbReference type="GO" id="GO:0005886">
    <property type="term" value="C:plasma membrane"/>
    <property type="evidence" value="ECO:0007669"/>
    <property type="project" value="TreeGrafter"/>
</dbReference>
<proteinExistence type="predicted"/>
<protein>
    <recommendedName>
        <fullName evidence="11">Potassium channel domain-containing protein</fullName>
    </recommendedName>
</protein>
<dbReference type="PANTHER" id="PTHR11003">
    <property type="entry name" value="POTASSIUM CHANNEL, SUBFAMILY K"/>
    <property type="match status" value="1"/>
</dbReference>
<evidence type="ECO:0000256" key="5">
    <source>
        <dbReference type="ARBA" id="ARBA00023065"/>
    </source>
</evidence>
<feature type="transmembrane region" description="Helical" evidence="9">
    <location>
        <begin position="109"/>
        <end position="131"/>
    </location>
</feature>
<evidence type="ECO:0000256" key="1">
    <source>
        <dbReference type="ARBA" id="ARBA00004141"/>
    </source>
</evidence>
<dbReference type="Pfam" id="PF07885">
    <property type="entry name" value="Ion_trans_2"/>
    <property type="match status" value="1"/>
</dbReference>
<keyword evidence="6 9" id="KW-0472">Membrane</keyword>
<name>A0A6B2LEJ7_9EUKA</name>
<feature type="chain" id="PRO_5025488305" description="Potassium channel domain-containing protein" evidence="10">
    <location>
        <begin position="17"/>
        <end position="222"/>
    </location>
</feature>
<evidence type="ECO:0000256" key="3">
    <source>
        <dbReference type="ARBA" id="ARBA00022692"/>
    </source>
</evidence>
<keyword evidence="2" id="KW-0813">Transport</keyword>
<comment type="subcellular location">
    <subcellularLocation>
        <location evidence="1">Membrane</location>
        <topology evidence="1">Multi-pass membrane protein</topology>
    </subcellularLocation>
</comment>
<reference evidence="12" key="1">
    <citation type="journal article" date="2020" name="J. Eukaryot. Microbiol.">
        <title>De novo Sequencing, Assembly and Annotation of the Transcriptome for the Free-Living Testate Amoeba Arcella intermedia.</title>
        <authorList>
            <person name="Ribeiro G.M."/>
            <person name="Porfirio-Sousa A.L."/>
            <person name="Maurer-Alcala X.X."/>
            <person name="Katz L.A."/>
            <person name="Lahr D.J.G."/>
        </authorList>
    </citation>
    <scope>NUCLEOTIDE SEQUENCE</scope>
</reference>
<keyword evidence="5" id="KW-0406">Ion transport</keyword>
<evidence type="ECO:0000256" key="4">
    <source>
        <dbReference type="ARBA" id="ARBA00022989"/>
    </source>
</evidence>
<evidence type="ECO:0000256" key="9">
    <source>
        <dbReference type="SAM" id="Phobius"/>
    </source>
</evidence>
<organism evidence="12">
    <name type="scientific">Arcella intermedia</name>
    <dbReference type="NCBI Taxonomy" id="1963864"/>
    <lineage>
        <taxon>Eukaryota</taxon>
        <taxon>Amoebozoa</taxon>
        <taxon>Tubulinea</taxon>
        <taxon>Elardia</taxon>
        <taxon>Arcellinida</taxon>
        <taxon>Sphaerothecina</taxon>
        <taxon>Arcellidae</taxon>
        <taxon>Arcella</taxon>
    </lineage>
</organism>
<feature type="region of interest" description="Disordered" evidence="8">
    <location>
        <begin position="199"/>
        <end position="222"/>
    </location>
</feature>